<dbReference type="EMBL" id="KQ994500">
    <property type="protein sequence ID" value="KZV48050.1"/>
    <property type="molecule type" value="Genomic_DNA"/>
</dbReference>
<reference evidence="3 4" key="1">
    <citation type="journal article" date="2015" name="Proc. Natl. Acad. Sci. U.S.A.">
        <title>The resurrection genome of Boea hygrometrica: A blueprint for survival of dehydration.</title>
        <authorList>
            <person name="Xiao L."/>
            <person name="Yang G."/>
            <person name="Zhang L."/>
            <person name="Yang X."/>
            <person name="Zhao S."/>
            <person name="Ji Z."/>
            <person name="Zhou Q."/>
            <person name="Hu M."/>
            <person name="Wang Y."/>
            <person name="Chen M."/>
            <person name="Xu Y."/>
            <person name="Jin H."/>
            <person name="Xiao X."/>
            <person name="Hu G."/>
            <person name="Bao F."/>
            <person name="Hu Y."/>
            <person name="Wan P."/>
            <person name="Li L."/>
            <person name="Deng X."/>
            <person name="Kuang T."/>
            <person name="Xiang C."/>
            <person name="Zhu J.K."/>
            <person name="Oliver M.J."/>
            <person name="He Y."/>
        </authorList>
    </citation>
    <scope>NUCLEOTIDE SEQUENCE [LARGE SCALE GENOMIC DNA]</scope>
    <source>
        <strain evidence="4">cv. XS01</strain>
    </source>
</reference>
<dbReference type="InterPro" id="IPR039976">
    <property type="entry name" value="WIT1/WIT2"/>
</dbReference>
<dbReference type="PANTHER" id="PTHR35705:SF1">
    <property type="entry name" value="WPP DOMAIN-INTERACTING TAIL-ANCHORED PROTEIN 1"/>
    <property type="match status" value="1"/>
</dbReference>
<keyword evidence="4" id="KW-1185">Reference proteome</keyword>
<evidence type="ECO:0000256" key="1">
    <source>
        <dbReference type="SAM" id="MobiDB-lite"/>
    </source>
</evidence>
<feature type="domain" description="WIT1/2 N-terminal helical bundle" evidence="2">
    <location>
        <begin position="459"/>
        <end position="498"/>
    </location>
</feature>
<sequence>MPELEEIPADDEHREMSVQNMVDRIEGHSHGHAIAKQPAESHEEIPEKNTVEMEEASKMMVEGILAYVKVVVSHITQSTTQGSFQHKGVEQGAGSSRAGETHRSIPTPQSLDERGSPGNIGGSTANWPRNQYFPKEKKRAHHSENLSHRMPREFQKKGNYHPGLLPTNTHKKRDYLKKYEPKEKARGAKIAEHHHKPRFFLPSTAAAIHKLHVQQTLDRFEELRREAFGTEIIHKEENNEEGQLRLDDLVMAPAQMEDSAHEVLDPVEEINLGSPDNPKVPPPENPPCWKVFDADKYGIEEVCGGLAQLYSLPKAQYIPMRKEGGSFSTPNRSWDSPNQPVSKDASLLGITTNEDLRSLWRSFNIGCRKRKGGQYMANKSNHTTNIKFYQIPEHQNPSLHQHIKSHNNPPQNHQQELKCIEVAKQTNMNEGSGEMEAESNNVDSLEVVSSRGDIVEELDSASKSLTRVLDLACCSEKLVNLDILAMHVVENDSDASSLEGMVGRRSSARNDAPNAKQSPQYFQKIGQPFLNASPSSTLADNPLLLFCEFNV</sequence>
<dbReference type="InterPro" id="IPR058610">
    <property type="entry name" value="WIT1_2_N"/>
</dbReference>
<dbReference type="Proteomes" id="UP000250235">
    <property type="component" value="Unassembled WGS sequence"/>
</dbReference>
<evidence type="ECO:0000313" key="3">
    <source>
        <dbReference type="EMBL" id="KZV48050.1"/>
    </source>
</evidence>
<proteinExistence type="predicted"/>
<name>A0A2Z7CLT4_9LAMI</name>
<accession>A0A2Z7CLT4</accession>
<evidence type="ECO:0000259" key="2">
    <source>
        <dbReference type="Pfam" id="PF26581"/>
    </source>
</evidence>
<protein>
    <recommendedName>
        <fullName evidence="2">WIT1/2 N-terminal helical bundle domain-containing protein</fullName>
    </recommendedName>
</protein>
<organism evidence="3 4">
    <name type="scientific">Dorcoceras hygrometricum</name>
    <dbReference type="NCBI Taxonomy" id="472368"/>
    <lineage>
        <taxon>Eukaryota</taxon>
        <taxon>Viridiplantae</taxon>
        <taxon>Streptophyta</taxon>
        <taxon>Embryophyta</taxon>
        <taxon>Tracheophyta</taxon>
        <taxon>Spermatophyta</taxon>
        <taxon>Magnoliopsida</taxon>
        <taxon>eudicotyledons</taxon>
        <taxon>Gunneridae</taxon>
        <taxon>Pentapetalae</taxon>
        <taxon>asterids</taxon>
        <taxon>lamiids</taxon>
        <taxon>Lamiales</taxon>
        <taxon>Gesneriaceae</taxon>
        <taxon>Didymocarpoideae</taxon>
        <taxon>Trichosporeae</taxon>
        <taxon>Loxocarpinae</taxon>
        <taxon>Dorcoceras</taxon>
    </lineage>
</organism>
<dbReference type="AlphaFoldDB" id="A0A2Z7CLT4"/>
<dbReference type="Pfam" id="PF26581">
    <property type="entry name" value="WIT1_2_N"/>
    <property type="match status" value="1"/>
</dbReference>
<feature type="region of interest" description="Disordered" evidence="1">
    <location>
        <begin position="78"/>
        <end position="130"/>
    </location>
</feature>
<evidence type="ECO:0000313" key="4">
    <source>
        <dbReference type="Proteomes" id="UP000250235"/>
    </source>
</evidence>
<gene>
    <name evidence="3" type="ORF">F511_31000</name>
</gene>
<dbReference type="PANTHER" id="PTHR35705">
    <property type="entry name" value="WPP DOMAIN-INTERACTING TAIL-ANCHORED PROTEIN 1"/>
    <property type="match status" value="1"/>
</dbReference>